<keyword evidence="10 12" id="KW-0472">Membrane</keyword>
<dbReference type="InterPro" id="IPR013013">
    <property type="entry name" value="PTS_EIIC_1"/>
</dbReference>
<evidence type="ECO:0000256" key="8">
    <source>
        <dbReference type="ARBA" id="ARBA00022777"/>
    </source>
</evidence>
<evidence type="ECO:0000256" key="3">
    <source>
        <dbReference type="ARBA" id="ARBA00022475"/>
    </source>
</evidence>
<comment type="subcellular location">
    <subcellularLocation>
        <location evidence="1">Cell membrane</location>
        <topology evidence="1">Multi-pass membrane protein</topology>
    </subcellularLocation>
</comment>
<feature type="transmembrane region" description="Helical" evidence="12">
    <location>
        <begin position="199"/>
        <end position="223"/>
    </location>
</feature>
<evidence type="ECO:0000256" key="12">
    <source>
        <dbReference type="SAM" id="Phobius"/>
    </source>
</evidence>
<dbReference type="Pfam" id="PF02378">
    <property type="entry name" value="PTS_EIIC"/>
    <property type="match status" value="1"/>
</dbReference>
<feature type="transmembrane region" description="Helical" evidence="12">
    <location>
        <begin position="243"/>
        <end position="265"/>
    </location>
</feature>
<keyword evidence="2" id="KW-0813">Transport</keyword>
<dbReference type="GO" id="GO:0008982">
    <property type="term" value="F:protein-N(PI)-phosphohistidine-sugar phosphotransferase activity"/>
    <property type="evidence" value="ECO:0007669"/>
    <property type="project" value="InterPro"/>
</dbReference>
<dbReference type="AlphaFoldDB" id="A0AA46BLQ1"/>
<sequence length="666" mass="69561">MGSVDFQTLASDILRLVGGGENLVSYTHCATRLRLNLSDESKADTAAIKELDGVIAVRHPNGQYQIVIGNEVPELFAQFAALVGDDAAAVAVDERRGGPLARFIALFSAVMQPIVWALTGLGMVKAVLSALATFEIIKTESPTYAILSAGADGMFYFLPVFLALAASKWLKTDMVTSVAIAVALLHPSIASLAEAGTSVSFFGLPVVMLTYANSFIPIFLAMWLQSYMERGLNKVLPDAVRDVVRPMIVITVMVPLVLITMGPATVHTSNLLANLITGFFGDTPWLAGFILGGLWELFVIFGLHWGLILHITNELASGGGHTLITGPLVASVVAQSAATLAVVFRSRSNKRRGVAVPAALSGLFAGVTEPAVYGVNLPLRRPFYFGLLGGAIGGAIAASGGSGSNSFAVPSLLGLKDFTEVGDFTLEIAGTAAAAIIAFVLTLVFAPRERRDVKSSDHSPETALIRLPGAGPITGSNPIVSKVVTSSEETSTSSIPMTATSAIPLAMAAADEGAVEIRCPVRGRSIPLSEVTDPVVAAGLLGKGVAIAPEEGRVCAPVSGELVTGEDSDHAYGIRTAEGVEVLVHVGINTVELRGEHFYRVVAPSGYVEAGDILVDVDFPSVEAAGYDNTIMMTIMNTNELGEVVPASPGPKAAGDLVMVVKQKEQ</sequence>
<dbReference type="CDD" id="cd00212">
    <property type="entry name" value="PTS_IIB_glc"/>
    <property type="match status" value="1"/>
</dbReference>
<dbReference type="SUPFAM" id="SSF55604">
    <property type="entry name" value="Glucose permease domain IIB"/>
    <property type="match status" value="1"/>
</dbReference>
<reference evidence="16 17" key="1">
    <citation type="submission" date="2018-06" db="EMBL/GenBank/DDBJ databases">
        <authorList>
            <consortium name="Pathogen Informatics"/>
            <person name="Doyle S."/>
        </authorList>
    </citation>
    <scope>NUCLEOTIDE SEQUENCE [LARGE SCALE GENOMIC DNA]</scope>
    <source>
        <strain evidence="16 17">NCTC7915</strain>
    </source>
</reference>
<feature type="transmembrane region" description="Helical" evidence="12">
    <location>
        <begin position="144"/>
        <end position="167"/>
    </location>
</feature>
<dbReference type="InterPro" id="IPR003352">
    <property type="entry name" value="PTS_EIIC"/>
</dbReference>
<keyword evidence="8" id="KW-0418">Kinase</keyword>
<dbReference type="GO" id="GO:0005886">
    <property type="term" value="C:plasma membrane"/>
    <property type="evidence" value="ECO:0007669"/>
    <property type="project" value="UniProtKB-SubCell"/>
</dbReference>
<gene>
    <name evidence="16" type="primary">bglF_1</name>
    <name evidence="16" type="ORF">NCTC7915_00406</name>
</gene>
<evidence type="ECO:0000313" key="17">
    <source>
        <dbReference type="Proteomes" id="UP000254118"/>
    </source>
</evidence>
<evidence type="ECO:0000256" key="2">
    <source>
        <dbReference type="ARBA" id="ARBA00022448"/>
    </source>
</evidence>
<dbReference type="Gene3D" id="2.70.70.10">
    <property type="entry name" value="Glucose Permease (Domain IIA)"/>
    <property type="match status" value="1"/>
</dbReference>
<evidence type="ECO:0000256" key="6">
    <source>
        <dbReference type="ARBA" id="ARBA00022683"/>
    </source>
</evidence>
<evidence type="ECO:0000313" key="16">
    <source>
        <dbReference type="EMBL" id="STD05361.1"/>
    </source>
</evidence>
<keyword evidence="4" id="KW-0762">Sugar transport</keyword>
<accession>A0AA46BLQ1</accession>
<dbReference type="InterPro" id="IPR018113">
    <property type="entry name" value="PTrfase_EIIB_Cys"/>
</dbReference>
<feature type="domain" description="PTS EIIB type-1" evidence="14">
    <location>
        <begin position="7"/>
        <end position="89"/>
    </location>
</feature>
<feature type="transmembrane region" description="Helical" evidence="12">
    <location>
        <begin position="356"/>
        <end position="376"/>
    </location>
</feature>
<feature type="transmembrane region" description="Helical" evidence="12">
    <location>
        <begin position="383"/>
        <end position="404"/>
    </location>
</feature>
<dbReference type="PROSITE" id="PS51103">
    <property type="entry name" value="PTS_EIIC_TYPE_1"/>
    <property type="match status" value="1"/>
</dbReference>
<evidence type="ECO:0000256" key="9">
    <source>
        <dbReference type="ARBA" id="ARBA00022989"/>
    </source>
</evidence>
<keyword evidence="3" id="KW-1003">Cell membrane</keyword>
<evidence type="ECO:0000256" key="5">
    <source>
        <dbReference type="ARBA" id="ARBA00022679"/>
    </source>
</evidence>
<keyword evidence="7 12" id="KW-0812">Transmembrane</keyword>
<organism evidence="16 17">
    <name type="scientific">Dermatophilus congolensis</name>
    <dbReference type="NCBI Taxonomy" id="1863"/>
    <lineage>
        <taxon>Bacteria</taxon>
        <taxon>Bacillati</taxon>
        <taxon>Actinomycetota</taxon>
        <taxon>Actinomycetes</taxon>
        <taxon>Micrococcales</taxon>
        <taxon>Dermatophilaceae</taxon>
        <taxon>Dermatophilus</taxon>
    </lineage>
</organism>
<dbReference type="EMBL" id="UFYA01000001">
    <property type="protein sequence ID" value="STD05361.1"/>
    <property type="molecule type" value="Genomic_DNA"/>
</dbReference>
<dbReference type="GO" id="GO:0015771">
    <property type="term" value="P:trehalose transport"/>
    <property type="evidence" value="ECO:0007669"/>
    <property type="project" value="TreeGrafter"/>
</dbReference>
<name>A0AA46BLQ1_9MICO</name>
<keyword evidence="9 12" id="KW-1133">Transmembrane helix</keyword>
<feature type="transmembrane region" description="Helical" evidence="12">
    <location>
        <begin position="323"/>
        <end position="344"/>
    </location>
</feature>
<dbReference type="Gene3D" id="3.30.1360.60">
    <property type="entry name" value="Glucose permease domain IIB"/>
    <property type="match status" value="1"/>
</dbReference>
<dbReference type="FunFam" id="3.30.1360.60:FF:000001">
    <property type="entry name" value="PTS system glucose-specific IIBC component PtsG"/>
    <property type="match status" value="1"/>
</dbReference>
<dbReference type="RefSeq" id="WP_115029504.1">
    <property type="nucleotide sequence ID" value="NZ_UFYA01000001.1"/>
</dbReference>
<evidence type="ECO:0000256" key="1">
    <source>
        <dbReference type="ARBA" id="ARBA00004651"/>
    </source>
</evidence>
<dbReference type="PROSITE" id="PS00371">
    <property type="entry name" value="PTS_EIIA_TYPE_1_HIS"/>
    <property type="match status" value="1"/>
</dbReference>
<evidence type="ECO:0000256" key="10">
    <source>
        <dbReference type="ARBA" id="ARBA00023136"/>
    </source>
</evidence>
<protein>
    <submittedName>
        <fullName evidence="16">EIIBCA-Bgl</fullName>
    </submittedName>
</protein>
<dbReference type="InterPro" id="IPR001996">
    <property type="entry name" value="PTS_IIB_1"/>
</dbReference>
<feature type="transmembrane region" description="Helical" evidence="12">
    <location>
        <begin position="285"/>
        <end position="311"/>
    </location>
</feature>
<dbReference type="PANTHER" id="PTHR30175">
    <property type="entry name" value="PHOSPHOTRANSFERASE SYSTEM TRANSPORT PROTEIN"/>
    <property type="match status" value="1"/>
</dbReference>
<feature type="active site" description="Phosphocysteine intermediate; for EIIB activity" evidence="11">
    <location>
        <position position="29"/>
    </location>
</feature>
<dbReference type="SUPFAM" id="SSF51261">
    <property type="entry name" value="Duplicated hybrid motif"/>
    <property type="match status" value="1"/>
</dbReference>
<dbReference type="Proteomes" id="UP000254118">
    <property type="component" value="Unassembled WGS sequence"/>
</dbReference>
<dbReference type="InterPro" id="IPR050558">
    <property type="entry name" value="PTS_Sugar-Specific_Components"/>
</dbReference>
<evidence type="ECO:0000259" key="13">
    <source>
        <dbReference type="PROSITE" id="PS51093"/>
    </source>
</evidence>
<dbReference type="GO" id="GO:0090589">
    <property type="term" value="F:protein-phosphocysteine-trehalose phosphotransferase system transporter activity"/>
    <property type="evidence" value="ECO:0007669"/>
    <property type="project" value="TreeGrafter"/>
</dbReference>
<feature type="transmembrane region" description="Helical" evidence="12">
    <location>
        <begin position="103"/>
        <end position="124"/>
    </location>
</feature>
<dbReference type="NCBIfam" id="TIGR00830">
    <property type="entry name" value="PTBA"/>
    <property type="match status" value="1"/>
</dbReference>
<dbReference type="Pfam" id="PF00358">
    <property type="entry name" value="PTS_EIIA_1"/>
    <property type="match status" value="1"/>
</dbReference>
<feature type="domain" description="PTS EIIC type-1" evidence="15">
    <location>
        <begin position="105"/>
        <end position="461"/>
    </location>
</feature>
<evidence type="ECO:0000259" key="15">
    <source>
        <dbReference type="PROSITE" id="PS51103"/>
    </source>
</evidence>
<evidence type="ECO:0000256" key="11">
    <source>
        <dbReference type="PROSITE-ProRule" id="PRU00421"/>
    </source>
</evidence>
<evidence type="ECO:0000256" key="4">
    <source>
        <dbReference type="ARBA" id="ARBA00022597"/>
    </source>
</evidence>
<comment type="caution">
    <text evidence="16">The sequence shown here is derived from an EMBL/GenBank/DDBJ whole genome shotgun (WGS) entry which is preliminary data.</text>
</comment>
<proteinExistence type="predicted"/>
<dbReference type="InterPro" id="IPR036878">
    <property type="entry name" value="Glu_permease_IIB"/>
</dbReference>
<dbReference type="GO" id="GO:0016301">
    <property type="term" value="F:kinase activity"/>
    <property type="evidence" value="ECO:0007669"/>
    <property type="project" value="UniProtKB-KW"/>
</dbReference>
<dbReference type="GO" id="GO:0009401">
    <property type="term" value="P:phosphoenolpyruvate-dependent sugar phosphotransferase system"/>
    <property type="evidence" value="ECO:0007669"/>
    <property type="project" value="UniProtKB-KW"/>
</dbReference>
<dbReference type="PROSITE" id="PS51098">
    <property type="entry name" value="PTS_EIIB_TYPE_1"/>
    <property type="match status" value="1"/>
</dbReference>
<dbReference type="PROSITE" id="PS51093">
    <property type="entry name" value="PTS_EIIA_TYPE_1"/>
    <property type="match status" value="1"/>
</dbReference>
<keyword evidence="5" id="KW-0808">Transferase</keyword>
<keyword evidence="6" id="KW-0598">Phosphotransferase system</keyword>
<dbReference type="Pfam" id="PF00367">
    <property type="entry name" value="PTS_EIIB"/>
    <property type="match status" value="1"/>
</dbReference>
<dbReference type="PROSITE" id="PS01035">
    <property type="entry name" value="PTS_EIIB_TYPE_1_CYS"/>
    <property type="match status" value="1"/>
</dbReference>
<feature type="transmembrane region" description="Helical" evidence="12">
    <location>
        <begin position="424"/>
        <end position="446"/>
    </location>
</feature>
<feature type="domain" description="PTS EIIA type-1" evidence="13">
    <location>
        <begin position="533"/>
        <end position="637"/>
    </location>
</feature>
<dbReference type="InterPro" id="IPR001127">
    <property type="entry name" value="PTS_EIIA_1_perm"/>
</dbReference>
<dbReference type="InterPro" id="IPR011055">
    <property type="entry name" value="Dup_hybrid_motif"/>
</dbReference>
<evidence type="ECO:0000256" key="7">
    <source>
        <dbReference type="ARBA" id="ARBA00022692"/>
    </source>
</evidence>
<dbReference type="PANTHER" id="PTHR30175:SF1">
    <property type="entry name" value="PTS SYSTEM ARBUTIN-, CELLOBIOSE-, AND SALICIN-SPECIFIC EIIBC COMPONENT-RELATED"/>
    <property type="match status" value="1"/>
</dbReference>
<evidence type="ECO:0000259" key="14">
    <source>
        <dbReference type="PROSITE" id="PS51098"/>
    </source>
</evidence>